<accession>A0ABV9QD72</accession>
<evidence type="ECO:0000256" key="1">
    <source>
        <dbReference type="SAM" id="MobiDB-lite"/>
    </source>
</evidence>
<keyword evidence="2" id="KW-1133">Transmembrane helix</keyword>
<feature type="compositionally biased region" description="Gly residues" evidence="1">
    <location>
        <begin position="251"/>
        <end position="267"/>
    </location>
</feature>
<feature type="region of interest" description="Disordered" evidence="1">
    <location>
        <begin position="239"/>
        <end position="267"/>
    </location>
</feature>
<evidence type="ECO:0000256" key="2">
    <source>
        <dbReference type="SAM" id="Phobius"/>
    </source>
</evidence>
<reference evidence="4" key="1">
    <citation type="journal article" date="2019" name="Int. J. Syst. Evol. Microbiol.">
        <title>The Global Catalogue of Microorganisms (GCM) 10K type strain sequencing project: providing services to taxonomists for standard genome sequencing and annotation.</title>
        <authorList>
            <consortium name="The Broad Institute Genomics Platform"/>
            <consortium name="The Broad Institute Genome Sequencing Center for Infectious Disease"/>
            <person name="Wu L."/>
            <person name="Ma J."/>
        </authorList>
    </citation>
    <scope>NUCLEOTIDE SEQUENCE [LARGE SCALE GENOMIC DNA]</scope>
    <source>
        <strain evidence="4">CCUG 49452</strain>
    </source>
</reference>
<gene>
    <name evidence="3" type="ORF">ACFO6X_09305</name>
</gene>
<sequence>MGWWTQRLIHHYRRGVLVCTLVWLGAAAGVLVGWWPAQPQWALYLFATMVVWALLAYIVRAARERFVREAALPQFLKRKLRDAYPHLAQKDAELVEQGLRQFFLACLHSRKKFVAMPSRAVDVLWHEFILHTRAYQGWCQSALGVFLHHTPAETLGRRAKHNDGLRRAWYWACRQEDIDPRAPTRLPLLFALDAQLGIANGFFYLPDCTDIARKNEMGGSGGAVYCGTDFMDASYDGGADDFGGAESSDGGSDGGGDGDGGGGCGGD</sequence>
<dbReference type="Proteomes" id="UP001596001">
    <property type="component" value="Unassembled WGS sequence"/>
</dbReference>
<dbReference type="RefSeq" id="WP_382432307.1">
    <property type="nucleotide sequence ID" value="NZ_JBHSHJ010000006.1"/>
</dbReference>
<evidence type="ECO:0000313" key="3">
    <source>
        <dbReference type="EMBL" id="MFC4789175.1"/>
    </source>
</evidence>
<proteinExistence type="predicted"/>
<comment type="caution">
    <text evidence="3">The sequence shown here is derived from an EMBL/GenBank/DDBJ whole genome shotgun (WGS) entry which is preliminary data.</text>
</comment>
<protein>
    <submittedName>
        <fullName evidence="3">Glycine-rich domain-containing protein</fullName>
    </submittedName>
</protein>
<keyword evidence="2" id="KW-0812">Transmembrane</keyword>
<evidence type="ECO:0000313" key="4">
    <source>
        <dbReference type="Proteomes" id="UP001596001"/>
    </source>
</evidence>
<keyword evidence="2" id="KW-0472">Membrane</keyword>
<feature type="transmembrane region" description="Helical" evidence="2">
    <location>
        <begin position="12"/>
        <end position="35"/>
    </location>
</feature>
<feature type="compositionally biased region" description="Low complexity" evidence="1">
    <location>
        <begin position="239"/>
        <end position="250"/>
    </location>
</feature>
<name>A0ABV9QD72_9BURK</name>
<feature type="transmembrane region" description="Helical" evidence="2">
    <location>
        <begin position="41"/>
        <end position="59"/>
    </location>
</feature>
<organism evidence="3 4">
    <name type="scientific">Giesbergeria sinuosa</name>
    <dbReference type="NCBI Taxonomy" id="80883"/>
    <lineage>
        <taxon>Bacteria</taxon>
        <taxon>Pseudomonadati</taxon>
        <taxon>Pseudomonadota</taxon>
        <taxon>Betaproteobacteria</taxon>
        <taxon>Burkholderiales</taxon>
        <taxon>Comamonadaceae</taxon>
        <taxon>Giesbergeria</taxon>
    </lineage>
</organism>
<dbReference type="EMBL" id="JBHSHJ010000006">
    <property type="protein sequence ID" value="MFC4789175.1"/>
    <property type="molecule type" value="Genomic_DNA"/>
</dbReference>
<keyword evidence="4" id="KW-1185">Reference proteome</keyword>